<dbReference type="InterPro" id="IPR037752">
    <property type="entry name" value="C2C_KIAA1228"/>
</dbReference>
<feature type="domain" description="C2" evidence="2">
    <location>
        <begin position="62"/>
        <end position="183"/>
    </location>
</feature>
<protein>
    <submittedName>
        <fullName evidence="3">Extended synaptotagmin-1-like</fullName>
    </submittedName>
</protein>
<comment type="caution">
    <text evidence="3">The sequence shown here is derived from an EMBL/GenBank/DDBJ whole genome shotgun (WGS) entry which is preliminary data.</text>
</comment>
<dbReference type="SUPFAM" id="SSF49562">
    <property type="entry name" value="C2 domain (Calcium/lipid-binding domain, CaLB)"/>
    <property type="match status" value="1"/>
</dbReference>
<dbReference type="AlphaFoldDB" id="A0A8T1S3X5"/>
<reference evidence="3 4" key="1">
    <citation type="journal article" date="2020" name="G3 (Bethesda)">
        <title>Draft Genome of the Common Snapping Turtle, Chelydra serpentina, a Model for Phenotypic Plasticity in Reptiles.</title>
        <authorList>
            <person name="Das D."/>
            <person name="Singh S.K."/>
            <person name="Bierstedt J."/>
            <person name="Erickson A."/>
            <person name="Galli G.L.J."/>
            <person name="Crossley D.A. 2nd"/>
            <person name="Rhen T."/>
        </authorList>
    </citation>
    <scope>NUCLEOTIDE SEQUENCE [LARGE SCALE GENOMIC DNA]</scope>
    <source>
        <strain evidence="3">KW</strain>
    </source>
</reference>
<dbReference type="SMART" id="SM00239">
    <property type="entry name" value="C2"/>
    <property type="match status" value="1"/>
</dbReference>
<dbReference type="GO" id="GO:0061817">
    <property type="term" value="P:endoplasmic reticulum-plasma membrane tethering"/>
    <property type="evidence" value="ECO:0007669"/>
    <property type="project" value="InterPro"/>
</dbReference>
<dbReference type="GO" id="GO:0031210">
    <property type="term" value="F:phosphatidylcholine binding"/>
    <property type="evidence" value="ECO:0007669"/>
    <property type="project" value="TreeGrafter"/>
</dbReference>
<dbReference type="InterPro" id="IPR051634">
    <property type="entry name" value="Extended_Synaptotagmin"/>
</dbReference>
<feature type="non-terminal residue" evidence="3">
    <location>
        <position position="183"/>
    </location>
</feature>
<dbReference type="InterPro" id="IPR000008">
    <property type="entry name" value="C2_dom"/>
</dbReference>
<dbReference type="Gene3D" id="2.60.40.150">
    <property type="entry name" value="C2 domain"/>
    <property type="match status" value="1"/>
</dbReference>
<dbReference type="PANTHER" id="PTHR45761:SF3">
    <property type="entry name" value="EXTENDED SYNAPTOTAGMIN-1"/>
    <property type="match status" value="1"/>
</dbReference>
<dbReference type="Proteomes" id="UP000765507">
    <property type="component" value="Unassembled WGS sequence"/>
</dbReference>
<dbReference type="Pfam" id="PF00168">
    <property type="entry name" value="C2"/>
    <property type="match status" value="1"/>
</dbReference>
<dbReference type="GO" id="GO:0008429">
    <property type="term" value="F:phosphatidylethanolamine binding"/>
    <property type="evidence" value="ECO:0007669"/>
    <property type="project" value="TreeGrafter"/>
</dbReference>
<feature type="compositionally biased region" description="Polar residues" evidence="1">
    <location>
        <begin position="1"/>
        <end position="10"/>
    </location>
</feature>
<gene>
    <name evidence="3" type="ORF">G0U57_020574</name>
</gene>
<dbReference type="OrthoDB" id="1029639at2759"/>
<organism evidence="3 4">
    <name type="scientific">Chelydra serpentina</name>
    <name type="common">Snapping turtle</name>
    <name type="synonym">Testudo serpentina</name>
    <dbReference type="NCBI Taxonomy" id="8475"/>
    <lineage>
        <taxon>Eukaryota</taxon>
        <taxon>Metazoa</taxon>
        <taxon>Chordata</taxon>
        <taxon>Craniata</taxon>
        <taxon>Vertebrata</taxon>
        <taxon>Euteleostomi</taxon>
        <taxon>Archelosauria</taxon>
        <taxon>Testudinata</taxon>
        <taxon>Testudines</taxon>
        <taxon>Cryptodira</taxon>
        <taxon>Durocryptodira</taxon>
        <taxon>Americhelydia</taxon>
        <taxon>Chelydroidea</taxon>
        <taxon>Chelydridae</taxon>
        <taxon>Chelydra</taxon>
    </lineage>
</organism>
<sequence length="183" mass="20534">ILVSQHSGVESRSVPAAGEEAESPPGGSAPELYVREDGDPGGAELRQRLTHTDSNSELAEGPLGQLQLTAWYHTDERKLVVVVHSCRKLRASSKDIPDPYVSLILLPDKNRVSKRKTTVRKRTLNPEFNERFEWELPLEEATRRKLEACVKNSVSFMSREKEPLGKVHLDLSQVDLAQGRAQW</sequence>
<dbReference type="FunFam" id="2.60.40.150:FF:000124">
    <property type="entry name" value="extended synaptotagmin-1 isoform X1"/>
    <property type="match status" value="1"/>
</dbReference>
<evidence type="ECO:0000313" key="3">
    <source>
        <dbReference type="EMBL" id="KAG6923417.1"/>
    </source>
</evidence>
<evidence type="ECO:0000256" key="1">
    <source>
        <dbReference type="SAM" id="MobiDB-lite"/>
    </source>
</evidence>
<dbReference type="PROSITE" id="PS50004">
    <property type="entry name" value="C2"/>
    <property type="match status" value="1"/>
</dbReference>
<keyword evidence="4" id="KW-1185">Reference proteome</keyword>
<evidence type="ECO:0000313" key="4">
    <source>
        <dbReference type="Proteomes" id="UP000765507"/>
    </source>
</evidence>
<proteinExistence type="predicted"/>
<dbReference type="GO" id="GO:0005509">
    <property type="term" value="F:calcium ion binding"/>
    <property type="evidence" value="ECO:0007669"/>
    <property type="project" value="TreeGrafter"/>
</dbReference>
<dbReference type="InterPro" id="IPR035892">
    <property type="entry name" value="C2_domain_sf"/>
</dbReference>
<dbReference type="CDD" id="cd04030">
    <property type="entry name" value="C2C_KIAA1228"/>
    <property type="match status" value="1"/>
</dbReference>
<dbReference type="EMBL" id="JAHGAV010000880">
    <property type="protein sequence ID" value="KAG6923417.1"/>
    <property type="molecule type" value="Genomic_DNA"/>
</dbReference>
<accession>A0A8T1S3X5</accession>
<dbReference type="GO" id="GO:0005789">
    <property type="term" value="C:endoplasmic reticulum membrane"/>
    <property type="evidence" value="ECO:0007669"/>
    <property type="project" value="TreeGrafter"/>
</dbReference>
<dbReference type="GO" id="GO:0005544">
    <property type="term" value="F:calcium-dependent phospholipid binding"/>
    <property type="evidence" value="ECO:0007669"/>
    <property type="project" value="TreeGrafter"/>
</dbReference>
<evidence type="ECO:0000259" key="2">
    <source>
        <dbReference type="PROSITE" id="PS50004"/>
    </source>
</evidence>
<name>A0A8T1S3X5_CHESE</name>
<dbReference type="GO" id="GO:0006869">
    <property type="term" value="P:lipid transport"/>
    <property type="evidence" value="ECO:0007669"/>
    <property type="project" value="InterPro"/>
</dbReference>
<dbReference type="PANTHER" id="PTHR45761">
    <property type="entry name" value="EXTENDED SYNAPTOTAGMIN-LIKE PROTEIN 2, ISOFORM C"/>
    <property type="match status" value="1"/>
</dbReference>
<feature type="region of interest" description="Disordered" evidence="1">
    <location>
        <begin position="1"/>
        <end position="45"/>
    </location>
</feature>
<dbReference type="GO" id="GO:0035091">
    <property type="term" value="F:phosphatidylinositol binding"/>
    <property type="evidence" value="ECO:0007669"/>
    <property type="project" value="TreeGrafter"/>
</dbReference>